<dbReference type="Pfam" id="PF00466">
    <property type="entry name" value="Ribosomal_L10"/>
    <property type="match status" value="1"/>
</dbReference>
<protein>
    <recommendedName>
        <fullName evidence="4">NADP-dependent oxidoreductase domain-containing protein</fullName>
    </recommendedName>
</protein>
<keyword evidence="2" id="KW-0560">Oxidoreductase</keyword>
<dbReference type="PANTHER" id="PTHR11732">
    <property type="entry name" value="ALDO/KETO REDUCTASE"/>
    <property type="match status" value="1"/>
</dbReference>
<evidence type="ECO:0000259" key="4">
    <source>
        <dbReference type="Pfam" id="PF00248"/>
    </source>
</evidence>
<dbReference type="GeneID" id="19318012"/>
<comment type="similarity">
    <text evidence="1">Belongs to the universal ribosomal protein uL10 family.</text>
</comment>
<sequence length="677" mass="74094">MRASAVRRAANFTLANGAQMPKLGLGTWKMTKEQATPAVSHALKVGYRHIDCAWAYRNEDAVGAAIAKSGVPRQQLWLTSKLWNSFHDPENVEKCLDATLKDLGTDYLDLWEMHWPVAFLNSNGSQIPSVRSTGGAPIEQPELSRDFMVTYRVMEEMVKKGKVRNLGVSNFNIRRTGQVVDEASIKPIVNQVEVNWGVHNEELRNYAHAHDVRLQAYSPFGSNQNAEKYLSDPIVVDVARRNNMTPAQVLLAWQLGRDIIPIAKSVTPARIEENFKVMELELPADDVQHLTYEAQSKPIERTVDPTQGWDVAEEIFEDGVDQTREMELKGDAYVPPPAAESPAEYRLEPRNAQSYHTMTSSLSSTRRTTALQDALARRSHFGRGFASSSRSAAVAEAAPTAASEGPVAGASNPLLRTTPEAALQTPGLAFADGEEGIQRETKKTNMCTVRTSTPPAKPRRQHTTRKTFLFEQYASLLRESHLAVVLQHNNLTVAEMTKLRREIASIKLPEGETKRARLTIVRSGLMKAVCRRQTQQAMKSIEPLFSGPIALLTCPHLSPAYVSSLLNVVDRALGHTPPKAPARGAAFPTAAVANPRMVPLAAVLETNRLMEMPAVREVGRLGTLSQLRGQIVGLLSAPGQQLAGVLSQAAGGNLALTLDAHKRALEEQSSPSSSSSA</sequence>
<dbReference type="GO" id="GO:0016616">
    <property type="term" value="F:oxidoreductase activity, acting on the CH-OH group of donors, NAD or NADP as acceptor"/>
    <property type="evidence" value="ECO:0007669"/>
    <property type="project" value="UniProtKB-ARBA"/>
</dbReference>
<dbReference type="OrthoDB" id="878at2759"/>
<feature type="region of interest" description="Disordered" evidence="3">
    <location>
        <begin position="349"/>
        <end position="371"/>
    </location>
</feature>
<proteinExistence type="inferred from homology"/>
<dbReference type="PROSITE" id="PS00798">
    <property type="entry name" value="ALDOKETO_REDUCTASE_1"/>
    <property type="match status" value="1"/>
</dbReference>
<dbReference type="HOGENOM" id="CLU_005442_0_0_1"/>
<dbReference type="Proteomes" id="UP000053664">
    <property type="component" value="Unassembled WGS sequence"/>
</dbReference>
<dbReference type="InterPro" id="IPR001790">
    <property type="entry name" value="Ribosomal_uL10"/>
</dbReference>
<evidence type="ECO:0000313" key="6">
    <source>
        <dbReference type="Proteomes" id="UP000053664"/>
    </source>
</evidence>
<dbReference type="eggNOG" id="KOG1577">
    <property type="taxonomic scope" value="Eukaryota"/>
</dbReference>
<dbReference type="InterPro" id="IPR018170">
    <property type="entry name" value="Aldo/ket_reductase_CS"/>
</dbReference>
<dbReference type="SUPFAM" id="SSF160369">
    <property type="entry name" value="Ribosomal protein L10-like"/>
    <property type="match status" value="1"/>
</dbReference>
<evidence type="ECO:0000256" key="2">
    <source>
        <dbReference type="ARBA" id="ARBA00023002"/>
    </source>
</evidence>
<name>A0A061H6U5_9BASI</name>
<evidence type="ECO:0000256" key="3">
    <source>
        <dbReference type="SAM" id="MobiDB-lite"/>
    </source>
</evidence>
<dbReference type="InterPro" id="IPR023210">
    <property type="entry name" value="NADP_OxRdtase_dom"/>
</dbReference>
<dbReference type="PROSITE" id="PS00062">
    <property type="entry name" value="ALDOKETO_REDUCTASE_2"/>
    <property type="match status" value="1"/>
</dbReference>
<feature type="domain" description="NADP-dependent oxidoreductase" evidence="4">
    <location>
        <begin position="22"/>
        <end position="290"/>
    </location>
</feature>
<feature type="compositionally biased region" description="Polar residues" evidence="3">
    <location>
        <begin position="444"/>
        <end position="454"/>
    </location>
</feature>
<organism evidence="5 6">
    <name type="scientific">Pseudozyma flocculosa PF-1</name>
    <dbReference type="NCBI Taxonomy" id="1277687"/>
    <lineage>
        <taxon>Eukaryota</taxon>
        <taxon>Fungi</taxon>
        <taxon>Dikarya</taxon>
        <taxon>Basidiomycota</taxon>
        <taxon>Ustilaginomycotina</taxon>
        <taxon>Ustilaginomycetes</taxon>
        <taxon>Ustilaginales</taxon>
        <taxon>Ustilaginaceae</taxon>
        <taxon>Pseudozyma</taxon>
    </lineage>
</organism>
<dbReference type="SUPFAM" id="SSF51430">
    <property type="entry name" value="NAD(P)-linked oxidoreductase"/>
    <property type="match status" value="1"/>
</dbReference>
<dbReference type="KEGG" id="pfp:PFL1_03905"/>
<dbReference type="Pfam" id="PF00248">
    <property type="entry name" value="Aldo_ket_red"/>
    <property type="match status" value="1"/>
</dbReference>
<dbReference type="AlphaFoldDB" id="A0A061H6U5"/>
<dbReference type="FunFam" id="3.20.20.100:FF:000002">
    <property type="entry name" value="2,5-diketo-D-gluconic acid reductase A"/>
    <property type="match status" value="1"/>
</dbReference>
<dbReference type="InterPro" id="IPR043141">
    <property type="entry name" value="Ribosomal_uL10-like_sf"/>
</dbReference>
<dbReference type="EMBL" id="KE361634">
    <property type="protein sequence ID" value="EPQ28602.1"/>
    <property type="molecule type" value="Genomic_DNA"/>
</dbReference>
<evidence type="ECO:0000256" key="1">
    <source>
        <dbReference type="ARBA" id="ARBA00008889"/>
    </source>
</evidence>
<dbReference type="RefSeq" id="XP_007879619.1">
    <property type="nucleotide sequence ID" value="XM_007881428.1"/>
</dbReference>
<dbReference type="Gene3D" id="3.20.20.100">
    <property type="entry name" value="NADP-dependent oxidoreductase domain"/>
    <property type="match status" value="1"/>
</dbReference>
<evidence type="ECO:0000313" key="5">
    <source>
        <dbReference type="EMBL" id="EPQ28602.1"/>
    </source>
</evidence>
<dbReference type="PRINTS" id="PR00069">
    <property type="entry name" value="ALDKETRDTASE"/>
</dbReference>
<dbReference type="Gene3D" id="3.30.70.1730">
    <property type="match status" value="1"/>
</dbReference>
<feature type="compositionally biased region" description="Low complexity" evidence="3">
    <location>
        <begin position="359"/>
        <end position="369"/>
    </location>
</feature>
<dbReference type="InterPro" id="IPR036812">
    <property type="entry name" value="NAD(P)_OxRdtase_dom_sf"/>
</dbReference>
<dbReference type="PROSITE" id="PS00063">
    <property type="entry name" value="ALDOKETO_REDUCTASE_3"/>
    <property type="match status" value="1"/>
</dbReference>
<reference evidence="5 6" key="1">
    <citation type="journal article" date="2013" name="Plant Cell">
        <title>The transition from a phytopathogenic smut ancestor to an anamorphic biocontrol agent deciphered by comparative whole-genome analysis.</title>
        <authorList>
            <person name="Lefebvre F."/>
            <person name="Joly D.L."/>
            <person name="Labbe C."/>
            <person name="Teichmann B."/>
            <person name="Linning R."/>
            <person name="Belzile F."/>
            <person name="Bakkeren G."/>
            <person name="Belanger R.R."/>
        </authorList>
    </citation>
    <scope>NUCLEOTIDE SEQUENCE [LARGE SCALE GENOMIC DNA]</scope>
    <source>
        <strain evidence="5 6">PF-1</strain>
    </source>
</reference>
<dbReference type="InterPro" id="IPR020471">
    <property type="entry name" value="AKR"/>
</dbReference>
<dbReference type="CDD" id="cd19071">
    <property type="entry name" value="AKR_AKR1-5-like"/>
    <property type="match status" value="1"/>
</dbReference>
<feature type="region of interest" description="Disordered" evidence="3">
    <location>
        <begin position="429"/>
        <end position="462"/>
    </location>
</feature>
<gene>
    <name evidence="5" type="ORF">PFL1_03905</name>
</gene>
<accession>A0A061H6U5</accession>